<dbReference type="Gene3D" id="2.40.70.10">
    <property type="entry name" value="Acid Proteases"/>
    <property type="match status" value="1"/>
</dbReference>
<dbReference type="GO" id="GO:0005524">
    <property type="term" value="F:ATP binding"/>
    <property type="evidence" value="ECO:0007669"/>
    <property type="project" value="UniProtKB-UniRule"/>
</dbReference>
<evidence type="ECO:0000256" key="8">
    <source>
        <dbReference type="ARBA" id="ARBA00022917"/>
    </source>
</evidence>
<keyword evidence="8" id="KW-0648">Protein biosynthesis</keyword>
<dbReference type="Proteomes" id="UP000050874">
    <property type="component" value="Unassembled WGS sequence"/>
</dbReference>
<evidence type="ECO:0000259" key="11">
    <source>
        <dbReference type="PROSITE" id="PS50975"/>
    </source>
</evidence>
<dbReference type="GO" id="GO:0005737">
    <property type="term" value="C:cytoplasm"/>
    <property type="evidence" value="ECO:0007669"/>
    <property type="project" value="TreeGrafter"/>
</dbReference>
<dbReference type="Pfam" id="PF08443">
    <property type="entry name" value="RimK"/>
    <property type="match status" value="1"/>
</dbReference>
<dbReference type="InterPro" id="IPR021109">
    <property type="entry name" value="Peptidase_aspartic_dom_sf"/>
</dbReference>
<comment type="cofactor">
    <cofactor evidence="2">
        <name>Mg(2+)</name>
        <dbReference type="ChEBI" id="CHEBI:18420"/>
    </cofactor>
</comment>
<keyword evidence="7" id="KW-0460">Magnesium</keyword>
<comment type="cofactor">
    <cofactor evidence="1">
        <name>Mn(2+)</name>
        <dbReference type="ChEBI" id="CHEBI:29035"/>
    </cofactor>
</comment>
<dbReference type="PROSITE" id="PS50975">
    <property type="entry name" value="ATP_GRASP"/>
    <property type="match status" value="1"/>
</dbReference>
<reference evidence="13" key="1">
    <citation type="submission" date="2015-10" db="EMBL/GenBank/DDBJ databases">
        <title>Metagenome-Assembled Genomes uncover a global brackish microbiome.</title>
        <authorList>
            <person name="Hugerth L.W."/>
            <person name="Larsson J."/>
            <person name="Alneberg J."/>
            <person name="Lindh M.V."/>
            <person name="Legrand C."/>
            <person name="Pinhassi J."/>
            <person name="Andersson A."/>
        </authorList>
    </citation>
    <scope>NUCLEOTIDE SEQUENCE [LARGE SCALE GENOMIC DNA]</scope>
</reference>
<dbReference type="Gene3D" id="3.40.50.20">
    <property type="match status" value="1"/>
</dbReference>
<evidence type="ECO:0000313" key="13">
    <source>
        <dbReference type="Proteomes" id="UP000050874"/>
    </source>
</evidence>
<dbReference type="PANTHER" id="PTHR21621">
    <property type="entry name" value="RIBOSOMAL PROTEIN S6 MODIFICATION PROTEIN"/>
    <property type="match status" value="1"/>
</dbReference>
<keyword evidence="9" id="KW-0464">Manganese</keyword>
<evidence type="ECO:0000256" key="5">
    <source>
        <dbReference type="ARBA" id="ARBA00022741"/>
    </source>
</evidence>
<gene>
    <name evidence="12" type="ORF">ABR63_05385</name>
</gene>
<dbReference type="GO" id="GO:0006412">
    <property type="term" value="P:translation"/>
    <property type="evidence" value="ECO:0007669"/>
    <property type="project" value="UniProtKB-KW"/>
</dbReference>
<evidence type="ECO:0000256" key="7">
    <source>
        <dbReference type="ARBA" id="ARBA00022842"/>
    </source>
</evidence>
<keyword evidence="3 12" id="KW-0436">Ligase</keyword>
<dbReference type="InterPro" id="IPR011761">
    <property type="entry name" value="ATP-grasp"/>
</dbReference>
<keyword evidence="5 10" id="KW-0547">Nucleotide-binding</keyword>
<protein>
    <submittedName>
        <fullName evidence="12">Alpha-L-glutamate ligase</fullName>
    </submittedName>
</protein>
<evidence type="ECO:0000256" key="2">
    <source>
        <dbReference type="ARBA" id="ARBA00001946"/>
    </source>
</evidence>
<keyword evidence="6 10" id="KW-0067">ATP-binding</keyword>
<comment type="caution">
    <text evidence="12">The sequence shown here is derived from an EMBL/GenBank/DDBJ whole genome shotgun (WGS) entry which is preliminary data.</text>
</comment>
<sequence length="455" mass="49633">MKDFKIGWEEWASFPKLGISALKIKTDTGAKTSALHANNIRLAGTANNRKVIFELSPDVEHPEVRILCSAKVIDQREVISSNGVSELRYIISTPIKIGPKTWDIEISLTNRESMSFRMILGRQALEKLTVIPDASFIQARLSYEKYQKIIKNKPSFGSLKIAILTMSPTNYSIKRFVEVAEKLNHEVDVINTKRCYLNINSRNPEIHYDGAPLPHYDAVIPRIGASVTFYGMAVVRQFQAMGTYCVNSAEAIGSSRDKLAAHQILVRHKIPMPDTAFASSPKDTKNLIALTGGSPLILKLLSSTGGRGVVLAETSKAASAVIGAFQGLDANFISQEFIKEAGGSDLRCFVVGRKVVASMLRTAAEGEFKSNLHAGGTGSPVHITKEEREMAVRASRVLGLNIAGVDIIRTNDGPKVLEVNSSPGLEGIESTSKVDVARAIVNFIESNVRSLRSIK</sequence>
<dbReference type="InterPro" id="IPR041107">
    <property type="entry name" value="Rimk_N"/>
</dbReference>
<dbReference type="PANTHER" id="PTHR21621:SF7">
    <property type="entry name" value="RIBOSOMAL PROTEIN BS6--L-GLUTAMATE LIGASE"/>
    <property type="match status" value="1"/>
</dbReference>
<dbReference type="Pfam" id="PF18030">
    <property type="entry name" value="Rimk_N"/>
    <property type="match status" value="1"/>
</dbReference>
<dbReference type="GO" id="GO:0018169">
    <property type="term" value="F:ribosomal S6-glutamic acid ligase activity"/>
    <property type="evidence" value="ECO:0007669"/>
    <property type="project" value="TreeGrafter"/>
</dbReference>
<dbReference type="InterPro" id="IPR008503">
    <property type="entry name" value="Asp_endopeptidase"/>
</dbReference>
<dbReference type="SUPFAM" id="SSF56059">
    <property type="entry name" value="Glutathione synthetase ATP-binding domain-like"/>
    <property type="match status" value="1"/>
</dbReference>
<dbReference type="SUPFAM" id="SSF50630">
    <property type="entry name" value="Acid proteases"/>
    <property type="match status" value="1"/>
</dbReference>
<dbReference type="GO" id="GO:0009432">
    <property type="term" value="P:SOS response"/>
    <property type="evidence" value="ECO:0007669"/>
    <property type="project" value="TreeGrafter"/>
</dbReference>
<proteinExistence type="predicted"/>
<feature type="domain" description="ATP-grasp" evidence="11">
    <location>
        <begin position="262"/>
        <end position="445"/>
    </location>
</feature>
<dbReference type="EMBL" id="LIAV01000152">
    <property type="protein sequence ID" value="KRO40239.1"/>
    <property type="molecule type" value="Genomic_DNA"/>
</dbReference>
<dbReference type="Gene3D" id="3.30.1490.20">
    <property type="entry name" value="ATP-grasp fold, A domain"/>
    <property type="match status" value="1"/>
</dbReference>
<evidence type="ECO:0000256" key="3">
    <source>
        <dbReference type="ARBA" id="ARBA00022598"/>
    </source>
</evidence>
<organism evidence="12 13">
    <name type="scientific">SAR86 cluster bacterium BACL1 MAG-120920-bin57</name>
    <dbReference type="NCBI Taxonomy" id="1655571"/>
    <lineage>
        <taxon>Bacteria</taxon>
        <taxon>Pseudomonadati</taxon>
        <taxon>Pseudomonadota</taxon>
        <taxon>Gammaproteobacteria</taxon>
        <taxon>SAR86 cluster</taxon>
    </lineage>
</organism>
<evidence type="ECO:0000313" key="12">
    <source>
        <dbReference type="EMBL" id="KRO40239.1"/>
    </source>
</evidence>
<dbReference type="GO" id="GO:0046872">
    <property type="term" value="F:metal ion binding"/>
    <property type="evidence" value="ECO:0007669"/>
    <property type="project" value="UniProtKB-KW"/>
</dbReference>
<dbReference type="InterPro" id="IPR004666">
    <property type="entry name" value="Rp_bS6_RimK/Lys_biosynth_LsyX"/>
</dbReference>
<name>A0A0R2PPZ2_9GAMM</name>
<evidence type="ECO:0000256" key="1">
    <source>
        <dbReference type="ARBA" id="ARBA00001936"/>
    </source>
</evidence>
<accession>A0A0R2PPZ2</accession>
<dbReference type="Gene3D" id="3.30.470.20">
    <property type="entry name" value="ATP-grasp fold, B domain"/>
    <property type="match status" value="1"/>
</dbReference>
<dbReference type="AlphaFoldDB" id="A0A0R2PPZ2"/>
<evidence type="ECO:0000256" key="4">
    <source>
        <dbReference type="ARBA" id="ARBA00022723"/>
    </source>
</evidence>
<dbReference type="NCBIfam" id="NF007764">
    <property type="entry name" value="PRK10446.1"/>
    <property type="match status" value="1"/>
</dbReference>
<evidence type="ECO:0000256" key="6">
    <source>
        <dbReference type="ARBA" id="ARBA00022840"/>
    </source>
</evidence>
<keyword evidence="4" id="KW-0479">Metal-binding</keyword>
<dbReference type="InterPro" id="IPR013815">
    <property type="entry name" value="ATP_grasp_subdomain_1"/>
</dbReference>
<dbReference type="NCBIfam" id="TIGR00768">
    <property type="entry name" value="rimK_fam"/>
    <property type="match status" value="1"/>
</dbReference>
<dbReference type="InterPro" id="IPR013651">
    <property type="entry name" value="ATP-grasp_RimK-type"/>
</dbReference>
<evidence type="ECO:0000256" key="9">
    <source>
        <dbReference type="ARBA" id="ARBA00023211"/>
    </source>
</evidence>
<dbReference type="Pfam" id="PF05618">
    <property type="entry name" value="Zn_protease"/>
    <property type="match status" value="1"/>
</dbReference>
<evidence type="ECO:0000256" key="10">
    <source>
        <dbReference type="PROSITE-ProRule" id="PRU00409"/>
    </source>
</evidence>